<dbReference type="InterPro" id="IPR058348">
    <property type="entry name" value="DUF8035"/>
</dbReference>
<feature type="compositionally biased region" description="Basic and acidic residues" evidence="1">
    <location>
        <begin position="254"/>
        <end position="266"/>
    </location>
</feature>
<feature type="domain" description="Macro" evidence="2">
    <location>
        <begin position="1172"/>
        <end position="1351"/>
    </location>
</feature>
<feature type="domain" description="Macro" evidence="2">
    <location>
        <begin position="744"/>
        <end position="929"/>
    </location>
</feature>
<dbReference type="Pfam" id="PF24345">
    <property type="entry name" value="PH_24"/>
    <property type="match status" value="1"/>
</dbReference>
<dbReference type="PANTHER" id="PTHR11106">
    <property type="entry name" value="GANGLIOSIDE INDUCED DIFFERENTIATION ASSOCIATED PROTEIN 2-RELATED"/>
    <property type="match status" value="1"/>
</dbReference>
<organism evidence="3 4">
    <name type="scientific">Lentithecium fluviatile CBS 122367</name>
    <dbReference type="NCBI Taxonomy" id="1168545"/>
    <lineage>
        <taxon>Eukaryota</taxon>
        <taxon>Fungi</taxon>
        <taxon>Dikarya</taxon>
        <taxon>Ascomycota</taxon>
        <taxon>Pezizomycotina</taxon>
        <taxon>Dothideomycetes</taxon>
        <taxon>Pleosporomycetidae</taxon>
        <taxon>Pleosporales</taxon>
        <taxon>Massarineae</taxon>
        <taxon>Lentitheciaceae</taxon>
        <taxon>Lentithecium</taxon>
    </lineage>
</organism>
<evidence type="ECO:0000313" key="3">
    <source>
        <dbReference type="EMBL" id="KAF2676721.1"/>
    </source>
</evidence>
<feature type="compositionally biased region" description="Low complexity" evidence="1">
    <location>
        <begin position="699"/>
        <end position="709"/>
    </location>
</feature>
<dbReference type="Gene3D" id="3.40.220.10">
    <property type="entry name" value="Leucine Aminopeptidase, subunit E, domain 1"/>
    <property type="match status" value="2"/>
</dbReference>
<feature type="region of interest" description="Disordered" evidence="1">
    <location>
        <begin position="1656"/>
        <end position="1704"/>
    </location>
</feature>
<dbReference type="InterPro" id="IPR014892">
    <property type="entry name" value="RPA_C"/>
</dbReference>
<dbReference type="InterPro" id="IPR002589">
    <property type="entry name" value="Macro_dom"/>
</dbReference>
<reference evidence="3" key="1">
    <citation type="journal article" date="2020" name="Stud. Mycol.">
        <title>101 Dothideomycetes genomes: a test case for predicting lifestyles and emergence of pathogens.</title>
        <authorList>
            <person name="Haridas S."/>
            <person name="Albert R."/>
            <person name="Binder M."/>
            <person name="Bloem J."/>
            <person name="Labutti K."/>
            <person name="Salamov A."/>
            <person name="Andreopoulos B."/>
            <person name="Baker S."/>
            <person name="Barry K."/>
            <person name="Bills G."/>
            <person name="Bluhm B."/>
            <person name="Cannon C."/>
            <person name="Castanera R."/>
            <person name="Culley D."/>
            <person name="Daum C."/>
            <person name="Ezra D."/>
            <person name="Gonzalez J."/>
            <person name="Henrissat B."/>
            <person name="Kuo A."/>
            <person name="Liang C."/>
            <person name="Lipzen A."/>
            <person name="Lutzoni F."/>
            <person name="Magnuson J."/>
            <person name="Mondo S."/>
            <person name="Nolan M."/>
            <person name="Ohm R."/>
            <person name="Pangilinan J."/>
            <person name="Park H.-J."/>
            <person name="Ramirez L."/>
            <person name="Alfaro M."/>
            <person name="Sun H."/>
            <person name="Tritt A."/>
            <person name="Yoshinaga Y."/>
            <person name="Zwiers L.-H."/>
            <person name="Turgeon B."/>
            <person name="Goodwin S."/>
            <person name="Spatafora J."/>
            <person name="Crous P."/>
            <person name="Grigoriev I."/>
        </authorList>
    </citation>
    <scope>NUCLEOTIDE SEQUENCE</scope>
    <source>
        <strain evidence="3">CBS 122367</strain>
    </source>
</reference>
<feature type="region of interest" description="Disordered" evidence="1">
    <location>
        <begin position="1858"/>
        <end position="1879"/>
    </location>
</feature>
<feature type="region of interest" description="Disordered" evidence="1">
    <location>
        <begin position="666"/>
        <end position="721"/>
    </location>
</feature>
<dbReference type="Pfam" id="PF26118">
    <property type="entry name" value="DUF8035"/>
    <property type="match status" value="1"/>
</dbReference>
<evidence type="ECO:0000313" key="4">
    <source>
        <dbReference type="Proteomes" id="UP000799291"/>
    </source>
</evidence>
<name>A0A6G1IFI2_9PLEO</name>
<feature type="region of interest" description="Disordered" evidence="1">
    <location>
        <begin position="249"/>
        <end position="289"/>
    </location>
</feature>
<evidence type="ECO:0000259" key="2">
    <source>
        <dbReference type="PROSITE" id="PS51154"/>
    </source>
</evidence>
<feature type="region of interest" description="Disordered" evidence="1">
    <location>
        <begin position="1823"/>
        <end position="1845"/>
    </location>
</feature>
<feature type="region of interest" description="Disordered" evidence="1">
    <location>
        <begin position="488"/>
        <end position="527"/>
    </location>
</feature>
<feature type="compositionally biased region" description="Polar residues" evidence="1">
    <location>
        <begin position="1920"/>
        <end position="1931"/>
    </location>
</feature>
<dbReference type="InterPro" id="IPR058925">
    <property type="entry name" value="zf-C2H2_AcuF"/>
</dbReference>
<dbReference type="SUPFAM" id="SSF52949">
    <property type="entry name" value="Macro domain-like"/>
    <property type="match status" value="2"/>
</dbReference>
<dbReference type="SMART" id="SM00506">
    <property type="entry name" value="A1pp"/>
    <property type="match status" value="2"/>
</dbReference>
<protein>
    <recommendedName>
        <fullName evidence="2">Macro domain-containing protein</fullName>
    </recommendedName>
</protein>
<dbReference type="Pfam" id="PF08784">
    <property type="entry name" value="RPA_C"/>
    <property type="match status" value="1"/>
</dbReference>
<dbReference type="Pfam" id="PF01661">
    <property type="entry name" value="Macro"/>
    <property type="match status" value="2"/>
</dbReference>
<dbReference type="InterPro" id="IPR043472">
    <property type="entry name" value="Macro_dom-like"/>
</dbReference>
<feature type="region of interest" description="Disordered" evidence="1">
    <location>
        <begin position="94"/>
        <end position="127"/>
    </location>
</feature>
<accession>A0A6G1IFI2</accession>
<feature type="region of interest" description="Disordered" evidence="1">
    <location>
        <begin position="1910"/>
        <end position="1940"/>
    </location>
</feature>
<dbReference type="PANTHER" id="PTHR11106:SF27">
    <property type="entry name" value="MACRO DOMAIN-CONTAINING PROTEIN"/>
    <property type="match status" value="1"/>
</dbReference>
<proteinExistence type="predicted"/>
<feature type="compositionally biased region" description="Acidic residues" evidence="1">
    <location>
        <begin position="107"/>
        <end position="121"/>
    </location>
</feature>
<dbReference type="Pfam" id="PF26082">
    <property type="entry name" value="zf-C2H2_AcuF"/>
    <property type="match status" value="1"/>
</dbReference>
<feature type="compositionally biased region" description="Polar residues" evidence="1">
    <location>
        <begin position="1866"/>
        <end position="1878"/>
    </location>
</feature>
<sequence>MSAIRLGTAANVRGFQELLSALSKTSHTLDHEALQDEFGRLRVWSGNIGALQKGHSSLDYRLRDSPLLSSNVLKLLQELEENLAAAVSIVSGARLPYEEQPQPEKNNEDDDDFFSEDEDDNSEARVPKTELDMRFGEIQDIVDNLYRISVRIRQPTIKSRSLKAASYRPKDPDTGVDILDQYAFFDLQYTRELVSHLRTAHASNPDEPHNDKGIIVNRLARAVTLRRRQFKYWSRHRQKLGVFTSLEEPQAPQKVERPEVLHRNDTLEAQPELPVPRNLNDAPSQKTGKTLLSGTEATHHHQSLDDIVDSKSVTSYATTVRDLTGKGIDLPSPPKAADGEKDFECPYCFIICPARYGKGRPWRTHVLQDLQPYLCTYEECELPDQLFRSRKEWIQHEASHRKAWRCPEHPAAVFKSRIGLRGHLQQKHGENFPESQLDSIVNVGETSTVDTRPLCPICYTRADTEGMNFQNHLANHLERIAAFALPKNSDDDADGASSQASRGRTDSVGSQALSDVSPVSDEDEDDGAEDLELNASNQSLAHDTSLSAARSNEMLPVQALSAELLRDLPDARQDRLNILLASHRGEDHGHDDVGRYGTPAGVEKHMADMEAFRKYLMTLPGAQSVRFYRRYGPWRGNAHFKDEPSATAALNLFDKDKYPEVTLRQHDKKTSLKFSVPQEDRGDKAKPHQPRTYTNEPESLSNSSTSTYASDEEQETSEETRTVLADEVPAIRSLYRSGILLQREQSYAPNDSYNQIISFCFSSLIRLKVDAIVNSSNRSMKMEKFAHTLNNTVHKAAGPELQKETKGFSKMKTGQATITKGYRLPGANIIHVARPDYRGDKGMGQYNILSECYRSALRLAVGHKLKTVAFPLLGAGGCGFPPRVAARVALQEVREFLDTHKGHPFEKIIFAAYSTVEEKAFMDFLPVFFPPTHGDVENTVPSGSARMHGSRTHLAEQLGEAQNQVDTVARGLVDLVEHIVDLRSGKRALAELTAIMSVLGSMEEALLGPGVTIKNLDGRIPAYVEQICNVMIALCGSVTEIMEQGKAKALGGEPSYRVIWQDYNSYMKSYQRLDLIELLELCQDFAQSLEDILVRDGEEPYEMGAMSIRLESWLAKQTDKGNQSVQSHFDEVLYTRQFQQGESTPRRTDTVKLHQLPSLARMYQVGELEQKQTFAVPSSRINHIVGLVREDITRLEVDIIVNSTNPTFSGTGTLSRTVEQKGGLGMQQELNSFGICEEGTVRVTRGYGMPAKHVLHVVPPRVYRTNSKDILRKIYREILHTAVSLKASSVAIPSIGTGMLSYPAGDCASLAMEEVKGFLGSMEFTTIEKIIFVVFTSSDEYIYKSLLPVYFPPIDVNVNKALLPRDVNRPPSTAASDPPRRSLFSSIGEAFRSVRFGKQPATVMERPLAAAEKHALESFERHARGCPTCIDIQRAYVREGHLCVEGHSAAQNVLQYLYMDADQTVYSTNLEDGRKTRVEVPLEYSLSWILLTTVQKSFRDEDRRRPFIGPNQPWAGLEEQQQATEAIPPGVTIYNAEVTIPREPEKAMAIVHVWSDERQFWEALQSLEASLHIFPGRLRVYANEYQTEAQVPLLSLELTPLVQIESSSSLEVTISKARTFPEVVIKSSSEIMLLSRTPVERQMLITRLRHAAENNTTYKEHRIAQQSSEMQHTERKGSDLAPVSAQDPAGARQASSFAPAEADDTTNLRSRISALKSASASIQSPNLASPYRIERRTPLLLRILERLQTIQQSNAGLHQQQLADALGVDVEEIAKAAEHLKTLGLVHTVFGSSDTWVATAKSEAGSALARQPEFSEFREAKQEAAEEWSESEPELSPKLGPSEEADLLSSGIEDMDIAKQPRRPSGSPQNPSEATGSRSALRVVDLSISGLSNINIDDYYTYIAPPTSASAQTPDLPATRSHSSPSPTSAGPSVAPSRPQPRWTKLDRLLVNPSALRELNEDFEEIGDSLIVKREVGREEIMAFAARTREIRRA</sequence>
<gene>
    <name evidence="3" type="ORF">K458DRAFT_351264</name>
</gene>
<dbReference type="OrthoDB" id="6133115at2759"/>
<dbReference type="EMBL" id="MU005630">
    <property type="protein sequence ID" value="KAF2676721.1"/>
    <property type="molecule type" value="Genomic_DNA"/>
</dbReference>
<keyword evidence="4" id="KW-1185">Reference proteome</keyword>
<dbReference type="PROSITE" id="PS51154">
    <property type="entry name" value="MACRO"/>
    <property type="match status" value="2"/>
</dbReference>
<dbReference type="InterPro" id="IPR056223">
    <property type="entry name" value="PH_24"/>
</dbReference>
<evidence type="ECO:0000256" key="1">
    <source>
        <dbReference type="SAM" id="MobiDB-lite"/>
    </source>
</evidence>
<dbReference type="Proteomes" id="UP000799291">
    <property type="component" value="Unassembled WGS sequence"/>
</dbReference>